<evidence type="ECO:0000313" key="2">
    <source>
        <dbReference type="EMBL" id="MVN90693.1"/>
    </source>
</evidence>
<feature type="chain" id="PRO_5026066471" evidence="1">
    <location>
        <begin position="19"/>
        <end position="386"/>
    </location>
</feature>
<dbReference type="Proteomes" id="UP000434850">
    <property type="component" value="Unassembled WGS sequence"/>
</dbReference>
<dbReference type="AlphaFoldDB" id="A0A6I4IPV8"/>
<dbReference type="InterPro" id="IPR025345">
    <property type="entry name" value="DUF4249"/>
</dbReference>
<proteinExistence type="predicted"/>
<dbReference type="EMBL" id="WQLA01000002">
    <property type="protein sequence ID" value="MVN90693.1"/>
    <property type="molecule type" value="Genomic_DNA"/>
</dbReference>
<keyword evidence="1" id="KW-0732">Signal</keyword>
<dbReference type="OrthoDB" id="1062680at2"/>
<name>A0A6I4IPV8_9SPHI</name>
<dbReference type="Pfam" id="PF14054">
    <property type="entry name" value="DUF4249"/>
    <property type="match status" value="1"/>
</dbReference>
<evidence type="ECO:0000256" key="1">
    <source>
        <dbReference type="SAM" id="SignalP"/>
    </source>
</evidence>
<protein>
    <submittedName>
        <fullName evidence="2">DUF4249 family protein</fullName>
    </submittedName>
</protein>
<sequence length="386" mass="43480">MKRFFKLYIALIILTATACKESFNPPETNSNLNYLVVEGMINTGSTDSTIIKLSRTTMLTSGTTLKPETRATVSIQSADNVVNRNLTESKPGTYFSAPFALDGNKKYRIRIRTAQGKEYASDYVEVKVSPNIDNVSFEAQRVGVPGIQLSVDTRDNSNNSRYYKWDYVETYQYKSNNFSTYIVDRNSIRFRNLPQEDIFNCWRSVGSTNVILASTAKLANDVVNKAPLVKVPASNERFGVRYSIMVNQQVLTKEAFDFWEILKKNTEQVGSIFDSQPSQLQGNVHAVNDPNEIVIGFITAGTVTHKRIFIDALQIPEDFRFRNPLPCRVDTIIPRKYQEVFYEGGAIPVDGVFEPSSPEPVAYTTTSRACVDCTVRGTNIKPAFWQ</sequence>
<feature type="signal peptide" evidence="1">
    <location>
        <begin position="1"/>
        <end position="18"/>
    </location>
</feature>
<reference evidence="2 3" key="1">
    <citation type="submission" date="2019-12" db="EMBL/GenBank/DDBJ databases">
        <title>Mucilaginibacter sp. HME9299 genome sequencing and assembly.</title>
        <authorList>
            <person name="Kang H."/>
            <person name="Kim H."/>
            <person name="Joh K."/>
        </authorList>
    </citation>
    <scope>NUCLEOTIDE SEQUENCE [LARGE SCALE GENOMIC DNA]</scope>
    <source>
        <strain evidence="2 3">HME9299</strain>
    </source>
</reference>
<keyword evidence="3" id="KW-1185">Reference proteome</keyword>
<organism evidence="2 3">
    <name type="scientific">Mucilaginibacter aquatilis</name>
    <dbReference type="NCBI Taxonomy" id="1517760"/>
    <lineage>
        <taxon>Bacteria</taxon>
        <taxon>Pseudomonadati</taxon>
        <taxon>Bacteroidota</taxon>
        <taxon>Sphingobacteriia</taxon>
        <taxon>Sphingobacteriales</taxon>
        <taxon>Sphingobacteriaceae</taxon>
        <taxon>Mucilaginibacter</taxon>
    </lineage>
</organism>
<accession>A0A6I4IPV8</accession>
<dbReference type="PROSITE" id="PS51257">
    <property type="entry name" value="PROKAR_LIPOPROTEIN"/>
    <property type="match status" value="1"/>
</dbReference>
<comment type="caution">
    <text evidence="2">The sequence shown here is derived from an EMBL/GenBank/DDBJ whole genome shotgun (WGS) entry which is preliminary data.</text>
</comment>
<gene>
    <name evidence="2" type="ORF">GO816_06105</name>
</gene>
<evidence type="ECO:0000313" key="3">
    <source>
        <dbReference type="Proteomes" id="UP000434850"/>
    </source>
</evidence>
<dbReference type="RefSeq" id="WP_157540467.1">
    <property type="nucleotide sequence ID" value="NZ_WQLA01000002.1"/>
</dbReference>